<evidence type="ECO:0000259" key="1">
    <source>
        <dbReference type="PROSITE" id="PS50943"/>
    </source>
</evidence>
<organism evidence="2 3">
    <name type="scientific">Perspicuibacillus lycopersici</name>
    <dbReference type="NCBI Taxonomy" id="1325689"/>
    <lineage>
        <taxon>Bacteria</taxon>
        <taxon>Bacillati</taxon>
        <taxon>Bacillota</taxon>
        <taxon>Bacilli</taxon>
        <taxon>Bacillales</taxon>
        <taxon>Bacillaceae</taxon>
        <taxon>Perspicuibacillus</taxon>
    </lineage>
</organism>
<dbReference type="Proteomes" id="UP001209318">
    <property type="component" value="Unassembled WGS sequence"/>
</dbReference>
<accession>A0AAE3ITF7</accession>
<proteinExistence type="predicted"/>
<protein>
    <submittedName>
        <fullName evidence="2">Helix-turn-helix transcriptional regulator</fullName>
    </submittedName>
</protein>
<reference evidence="2" key="1">
    <citation type="submission" date="2022-10" db="EMBL/GenBank/DDBJ databases">
        <title>Description of Fervidibacillus gen. nov. in the family Fervidibacillaceae fam. nov. with two species, Fervidibacillus albus sp. nov., and Fervidibacillus halotolerans sp. nov., isolated from tidal flat sediments.</title>
        <authorList>
            <person name="Kwon K.K."/>
            <person name="Yang S.-H."/>
        </authorList>
    </citation>
    <scope>NUCLEOTIDE SEQUENCE</scope>
    <source>
        <strain evidence="2">JCM 19140</strain>
    </source>
</reference>
<dbReference type="InterPro" id="IPR001387">
    <property type="entry name" value="Cro/C1-type_HTH"/>
</dbReference>
<dbReference type="Pfam" id="PF13443">
    <property type="entry name" value="HTH_26"/>
    <property type="match status" value="1"/>
</dbReference>
<evidence type="ECO:0000313" key="3">
    <source>
        <dbReference type="Proteomes" id="UP001209318"/>
    </source>
</evidence>
<dbReference type="EMBL" id="JAOUSF010000003">
    <property type="protein sequence ID" value="MCU9614062.1"/>
    <property type="molecule type" value="Genomic_DNA"/>
</dbReference>
<dbReference type="RefSeq" id="WP_263073297.1">
    <property type="nucleotide sequence ID" value="NZ_JAOUSF010000003.1"/>
</dbReference>
<feature type="domain" description="HTH cro/C1-type" evidence="1">
    <location>
        <begin position="11"/>
        <end position="65"/>
    </location>
</feature>
<comment type="caution">
    <text evidence="2">The sequence shown here is derived from an EMBL/GenBank/DDBJ whole genome shotgun (WGS) entry which is preliminary data.</text>
</comment>
<dbReference type="InterPro" id="IPR010982">
    <property type="entry name" value="Lambda_DNA-bd_dom_sf"/>
</dbReference>
<dbReference type="GO" id="GO:0003677">
    <property type="term" value="F:DNA binding"/>
    <property type="evidence" value="ECO:0007669"/>
    <property type="project" value="InterPro"/>
</dbReference>
<sequence length="69" mass="8078">MEFEKEFKCRLKVIFAEREIGQGEFAKKIGISEGAMSSLTNSKSGPSFRVLYKICEELDLDFREIWVRR</sequence>
<dbReference type="Gene3D" id="1.10.260.40">
    <property type="entry name" value="lambda repressor-like DNA-binding domains"/>
    <property type="match status" value="1"/>
</dbReference>
<dbReference type="AlphaFoldDB" id="A0AAE3ITF7"/>
<dbReference type="SMART" id="SM00530">
    <property type="entry name" value="HTH_XRE"/>
    <property type="match status" value="1"/>
</dbReference>
<evidence type="ECO:0000313" key="2">
    <source>
        <dbReference type="EMBL" id="MCU9614062.1"/>
    </source>
</evidence>
<gene>
    <name evidence="2" type="ORF">OEV98_10875</name>
</gene>
<dbReference type="SUPFAM" id="SSF47413">
    <property type="entry name" value="lambda repressor-like DNA-binding domains"/>
    <property type="match status" value="1"/>
</dbReference>
<name>A0AAE3ITF7_9BACI</name>
<dbReference type="CDD" id="cd00093">
    <property type="entry name" value="HTH_XRE"/>
    <property type="match status" value="1"/>
</dbReference>
<keyword evidence="3" id="KW-1185">Reference proteome</keyword>
<dbReference type="PROSITE" id="PS50943">
    <property type="entry name" value="HTH_CROC1"/>
    <property type="match status" value="1"/>
</dbReference>